<comment type="caution">
    <text evidence="2">The sequence shown here is derived from an EMBL/GenBank/DDBJ whole genome shotgun (WGS) entry which is preliminary data.</text>
</comment>
<dbReference type="PANTHER" id="PTHR43319:SF3">
    <property type="entry name" value="BETA-LACTAMASE-RELATED DOMAIN-CONTAINING PROTEIN"/>
    <property type="match status" value="1"/>
</dbReference>
<dbReference type="InterPro" id="IPR012338">
    <property type="entry name" value="Beta-lactam/transpept-like"/>
</dbReference>
<evidence type="ECO:0000313" key="2">
    <source>
        <dbReference type="EMBL" id="MDR7275094.1"/>
    </source>
</evidence>
<name>A0AAE3YMV1_9ACTN</name>
<dbReference type="RefSeq" id="WP_310365635.1">
    <property type="nucleotide sequence ID" value="NZ_JAVDYB010000001.1"/>
</dbReference>
<organism evidence="2 3">
    <name type="scientific">Catenuloplanes atrovinosus</name>
    <dbReference type="NCBI Taxonomy" id="137266"/>
    <lineage>
        <taxon>Bacteria</taxon>
        <taxon>Bacillati</taxon>
        <taxon>Actinomycetota</taxon>
        <taxon>Actinomycetes</taxon>
        <taxon>Micromonosporales</taxon>
        <taxon>Micromonosporaceae</taxon>
        <taxon>Catenuloplanes</taxon>
    </lineage>
</organism>
<dbReference type="InterPro" id="IPR001466">
    <property type="entry name" value="Beta-lactam-related"/>
</dbReference>
<dbReference type="Pfam" id="PF00144">
    <property type="entry name" value="Beta-lactamase"/>
    <property type="match status" value="1"/>
</dbReference>
<feature type="domain" description="Beta-lactamase-related" evidence="1">
    <location>
        <begin position="27"/>
        <end position="363"/>
    </location>
</feature>
<reference evidence="2" key="1">
    <citation type="submission" date="2023-07" db="EMBL/GenBank/DDBJ databases">
        <title>Sequencing the genomes of 1000 actinobacteria strains.</title>
        <authorList>
            <person name="Klenk H.-P."/>
        </authorList>
    </citation>
    <scope>NUCLEOTIDE SEQUENCE</scope>
    <source>
        <strain evidence="2">DSM 44707</strain>
    </source>
</reference>
<proteinExistence type="predicted"/>
<dbReference type="AlphaFoldDB" id="A0AAE3YMV1"/>
<evidence type="ECO:0000259" key="1">
    <source>
        <dbReference type="Pfam" id="PF00144"/>
    </source>
</evidence>
<accession>A0AAE3YMV1</accession>
<dbReference type="InterPro" id="IPR052907">
    <property type="entry name" value="Beta-lactamase/esterase"/>
</dbReference>
<dbReference type="Proteomes" id="UP001183643">
    <property type="component" value="Unassembled WGS sequence"/>
</dbReference>
<dbReference type="PANTHER" id="PTHR43319">
    <property type="entry name" value="BETA-LACTAMASE-RELATED"/>
    <property type="match status" value="1"/>
</dbReference>
<gene>
    <name evidence="2" type="ORF">J2S41_001872</name>
</gene>
<dbReference type="EMBL" id="JAVDYB010000001">
    <property type="protein sequence ID" value="MDR7275094.1"/>
    <property type="molecule type" value="Genomic_DNA"/>
</dbReference>
<evidence type="ECO:0000313" key="3">
    <source>
        <dbReference type="Proteomes" id="UP001183643"/>
    </source>
</evidence>
<dbReference type="Gene3D" id="3.40.710.10">
    <property type="entry name" value="DD-peptidase/beta-lactamase superfamily"/>
    <property type="match status" value="1"/>
</dbReference>
<protein>
    <submittedName>
        <fullName evidence="2">CubicO group peptidase (Beta-lactamase class C family)</fullName>
    </submittedName>
</protein>
<sequence length="376" mass="39723">MTSIEGTVAPGYERVAEAFAANLALEAGAAVAVYRHGEPVVDLWGGVADPGTGRPWRRDTLQVVYSTTKALPSACACLLAERGVLDLDAPVAAYWPEFAAGGKDRIPVRWLLTHQAGLSALPRMPLADLYAWHPVIERLAAAVPEWEPGTAIGYHALTFGWLVGEVIRRADGRTPGRFFADEIAAPLGLDLHIGLPPSELDRRARVITAPGEREALARLDPAALATRTLVISDEPLDLDAPDALTCELPSVNGVGTARALARFYAALIGEVDGVRVLAPETLRAATSEQAAGPDVVMGVPSRVGLGFGLPSPEVPWYSPSAFGFPGHGGSLGYADPETGIAFGYLMNRLHADYARPDPRAANLIRAVRAAVSPAGR</sequence>
<keyword evidence="3" id="KW-1185">Reference proteome</keyword>
<dbReference type="SUPFAM" id="SSF56601">
    <property type="entry name" value="beta-lactamase/transpeptidase-like"/>
    <property type="match status" value="1"/>
</dbReference>